<evidence type="ECO:0000313" key="3">
    <source>
        <dbReference type="Proteomes" id="UP000520592"/>
    </source>
</evidence>
<comment type="caution">
    <text evidence="2">The sequence shown here is derived from an EMBL/GenBank/DDBJ whole genome shotgun (WGS) entry which is preliminary data.</text>
</comment>
<dbReference type="InterPro" id="IPR007712">
    <property type="entry name" value="RelE/ParE_toxin"/>
</dbReference>
<dbReference type="Gene3D" id="3.30.2310.20">
    <property type="entry name" value="RelE-like"/>
    <property type="match status" value="1"/>
</dbReference>
<keyword evidence="1" id="KW-1277">Toxin-antitoxin system</keyword>
<dbReference type="EMBL" id="JACAQD010000012">
    <property type="protein sequence ID" value="NWC33052.1"/>
    <property type="molecule type" value="Genomic_DNA"/>
</dbReference>
<protein>
    <submittedName>
        <fullName evidence="2">Type II toxin-antitoxin system RelE/ParE family toxin</fullName>
    </submittedName>
</protein>
<evidence type="ECO:0000313" key="2">
    <source>
        <dbReference type="EMBL" id="NWC33052.1"/>
    </source>
</evidence>
<name>A0A7Y8CJH3_9PSED</name>
<accession>A0A7Y8CJH3</accession>
<dbReference type="InterPro" id="IPR035093">
    <property type="entry name" value="RelE/ParE_toxin_dom_sf"/>
</dbReference>
<dbReference type="RefSeq" id="WP_177063343.1">
    <property type="nucleotide sequence ID" value="NZ_JACAPS010000057.1"/>
</dbReference>
<evidence type="ECO:0000256" key="1">
    <source>
        <dbReference type="ARBA" id="ARBA00022649"/>
    </source>
</evidence>
<dbReference type="Proteomes" id="UP000520592">
    <property type="component" value="Unassembled WGS sequence"/>
</dbReference>
<dbReference type="AlphaFoldDB" id="A0A7Y8CJH3"/>
<proteinExistence type="predicted"/>
<organism evidence="2 3">
    <name type="scientific">Pseudomonas gingeri</name>
    <dbReference type="NCBI Taxonomy" id="117681"/>
    <lineage>
        <taxon>Bacteria</taxon>
        <taxon>Pseudomonadati</taxon>
        <taxon>Pseudomonadota</taxon>
        <taxon>Gammaproteobacteria</taxon>
        <taxon>Pseudomonadales</taxon>
        <taxon>Pseudomonadaceae</taxon>
        <taxon>Pseudomonas</taxon>
    </lineage>
</organism>
<reference evidence="2 3" key="1">
    <citation type="submission" date="2020-04" db="EMBL/GenBank/DDBJ databases">
        <title>Molecular characterization of pseudomonads from Agaricus bisporus reveal novel blotch 2 pathogens in Western Europe.</title>
        <authorList>
            <person name="Taparia T."/>
            <person name="Krijger M."/>
            <person name="Haynes E."/>
            <person name="Elpinstone J.G."/>
            <person name="Noble R."/>
            <person name="Van Der Wolf J."/>
        </authorList>
    </citation>
    <scope>NUCLEOTIDE SEQUENCE [LARGE SCALE GENOMIC DNA]</scope>
    <source>
        <strain evidence="2 3">IPO3737</strain>
    </source>
</reference>
<dbReference type="Pfam" id="PF05016">
    <property type="entry name" value="ParE_toxin"/>
    <property type="match status" value="1"/>
</dbReference>
<gene>
    <name evidence="2" type="ORF">HX876_11675</name>
</gene>
<sequence length="52" mass="6103">MIVQLTDEAEGDLERIGDYITQDNPLRALSFINELRDCWTHSPSTTRRHCHF</sequence>